<dbReference type="PANTHER" id="PTHR48228">
    <property type="entry name" value="SUCCINYL-COA--D-CITRAMALATE COA-TRANSFERASE"/>
    <property type="match status" value="1"/>
</dbReference>
<keyword evidence="4" id="KW-1185">Reference proteome</keyword>
<evidence type="ECO:0000256" key="1">
    <source>
        <dbReference type="SAM" id="MobiDB-lite"/>
    </source>
</evidence>
<comment type="caution">
    <text evidence="3">The sequence shown here is derived from an EMBL/GenBank/DDBJ whole genome shotgun (WGS) entry which is preliminary data.</text>
</comment>
<sequence>MSGPLVGVRVVVLAGMGPVPFAGMLLADMGAEVVRVTRPANRSQRALANTDGMRPEHDLANRGVEAVAVDLKDPRGVESIRQLVAEADVFVEGYRPGVAERLGLGPEVLLERNPALVYARLTGYGQSGPMAKQAGHDINYVAQSGALHAMARAGEAPRPPINLLGDYAGGGTMAAFGIVCALLEARGSGRGQVLDAAMVDGVALLTAKLQGLRAAGLFADEPGTNWLDSGAPYYDTYQCADGRYLAVGALEADFYREFLVRLDVDVSGWPEQHDRAAWPELRERIAAAVAAKTQAEWAAIYAGTDACVTPVLTFDEAAEDPHNAERQVFQRIDGVLHPSPAPRFSRTAPREPAAPRPQPLDLQSLLESWGGGS</sequence>
<dbReference type="Proteomes" id="UP001210380">
    <property type="component" value="Unassembled WGS sequence"/>
</dbReference>
<reference evidence="3 4" key="1">
    <citation type="submission" date="2022-11" db="EMBL/GenBank/DDBJ databases">
        <title>Draft genome sequence of Saccharopolyspora sp. WRP15-2 isolated from rhizosphere soils of wild rice in Thailand.</title>
        <authorList>
            <person name="Duangmal K."/>
            <person name="Kammanee S."/>
            <person name="Muangham S."/>
        </authorList>
    </citation>
    <scope>NUCLEOTIDE SEQUENCE [LARGE SCALE GENOMIC DNA]</scope>
    <source>
        <strain evidence="3 4">WRP15-2</strain>
    </source>
</reference>
<dbReference type="Gene3D" id="3.30.1540.10">
    <property type="entry name" value="formyl-coa transferase, domain 3"/>
    <property type="match status" value="1"/>
</dbReference>
<evidence type="ECO:0000256" key="2">
    <source>
        <dbReference type="SAM" id="Phobius"/>
    </source>
</evidence>
<protein>
    <submittedName>
        <fullName evidence="3">CaiB/BaiF CoA-transferase family protein</fullName>
    </submittedName>
</protein>
<dbReference type="Pfam" id="PF02515">
    <property type="entry name" value="CoA_transf_3"/>
    <property type="match status" value="1"/>
</dbReference>
<name>A0ABT4UQS5_9PSEU</name>
<dbReference type="InterPro" id="IPR003673">
    <property type="entry name" value="CoA-Trfase_fam_III"/>
</dbReference>
<dbReference type="SUPFAM" id="SSF89796">
    <property type="entry name" value="CoA-transferase family III (CaiB/BaiF)"/>
    <property type="match status" value="1"/>
</dbReference>
<keyword evidence="2" id="KW-0812">Transmembrane</keyword>
<evidence type="ECO:0000313" key="4">
    <source>
        <dbReference type="Proteomes" id="UP001210380"/>
    </source>
</evidence>
<feature type="transmembrane region" description="Helical" evidence="2">
    <location>
        <begin position="6"/>
        <end position="27"/>
    </location>
</feature>
<accession>A0ABT4UQS5</accession>
<feature type="region of interest" description="Disordered" evidence="1">
    <location>
        <begin position="336"/>
        <end position="373"/>
    </location>
</feature>
<dbReference type="InterPro" id="IPR050509">
    <property type="entry name" value="CoA-transferase_III"/>
</dbReference>
<gene>
    <name evidence="3" type="ORF">OU415_01425</name>
</gene>
<dbReference type="PANTHER" id="PTHR48228:SF5">
    <property type="entry name" value="ALPHA-METHYLACYL-COA RACEMASE"/>
    <property type="match status" value="1"/>
</dbReference>
<keyword evidence="2" id="KW-1133">Transmembrane helix</keyword>
<dbReference type="InterPro" id="IPR023606">
    <property type="entry name" value="CoA-Trfase_III_dom_1_sf"/>
</dbReference>
<dbReference type="Gene3D" id="3.40.50.10540">
    <property type="entry name" value="Crotonobetainyl-coa:carnitine coa-transferase, domain 1"/>
    <property type="match status" value="1"/>
</dbReference>
<dbReference type="InterPro" id="IPR044855">
    <property type="entry name" value="CoA-Trfase_III_dom3_sf"/>
</dbReference>
<organism evidence="3 4">
    <name type="scientific">Saccharopolyspora oryzae</name>
    <dbReference type="NCBI Taxonomy" id="2997343"/>
    <lineage>
        <taxon>Bacteria</taxon>
        <taxon>Bacillati</taxon>
        <taxon>Actinomycetota</taxon>
        <taxon>Actinomycetes</taxon>
        <taxon>Pseudonocardiales</taxon>
        <taxon>Pseudonocardiaceae</taxon>
        <taxon>Saccharopolyspora</taxon>
    </lineage>
</organism>
<evidence type="ECO:0000313" key="3">
    <source>
        <dbReference type="EMBL" id="MDA3624075.1"/>
    </source>
</evidence>
<dbReference type="RefSeq" id="WP_270946644.1">
    <property type="nucleotide sequence ID" value="NZ_JAQGLA010000002.1"/>
</dbReference>
<dbReference type="Gene3D" id="3.30.60.110">
    <property type="match status" value="1"/>
</dbReference>
<keyword evidence="2" id="KW-0472">Membrane</keyword>
<proteinExistence type="predicted"/>
<dbReference type="EMBL" id="JAQGLA010000002">
    <property type="protein sequence ID" value="MDA3624075.1"/>
    <property type="molecule type" value="Genomic_DNA"/>
</dbReference>